<protein>
    <submittedName>
        <fullName evidence="2">Uncharacterized protein</fullName>
    </submittedName>
</protein>
<sequence>MSADSERRPRRRHRRSRQRIPLRRRSDPAHGPGTRGWRERQNVRIARRVSTAITRIAAARSRRCGVRRGRAARGQDHQTRRQRASDEGLETTTSHVSFRRSPAPRCSTRGARRRHIGAIA</sequence>
<keyword evidence="3" id="KW-1185">Reference proteome</keyword>
<gene>
    <name evidence="2" type="ORF">AKJ09_06926</name>
</gene>
<evidence type="ECO:0000256" key="1">
    <source>
        <dbReference type="SAM" id="MobiDB-lite"/>
    </source>
</evidence>
<dbReference type="KEGG" id="llu:AKJ09_06926"/>
<feature type="region of interest" description="Disordered" evidence="1">
    <location>
        <begin position="1"/>
        <end position="40"/>
    </location>
</feature>
<dbReference type="AlphaFoldDB" id="A0A0K1Q3F9"/>
<feature type="compositionally biased region" description="Basic residues" evidence="1">
    <location>
        <begin position="110"/>
        <end position="120"/>
    </location>
</feature>
<organism evidence="2 3">
    <name type="scientific">Labilithrix luteola</name>
    <dbReference type="NCBI Taxonomy" id="1391654"/>
    <lineage>
        <taxon>Bacteria</taxon>
        <taxon>Pseudomonadati</taxon>
        <taxon>Myxococcota</taxon>
        <taxon>Polyangia</taxon>
        <taxon>Polyangiales</taxon>
        <taxon>Labilitrichaceae</taxon>
        <taxon>Labilithrix</taxon>
    </lineage>
</organism>
<reference evidence="2 3" key="1">
    <citation type="submission" date="2015-08" db="EMBL/GenBank/DDBJ databases">
        <authorList>
            <person name="Babu N.S."/>
            <person name="Beckwith C.J."/>
            <person name="Beseler K.G."/>
            <person name="Brison A."/>
            <person name="Carone J.V."/>
            <person name="Caskin T.P."/>
            <person name="Diamond M."/>
            <person name="Durham M.E."/>
            <person name="Foxe J.M."/>
            <person name="Go M."/>
            <person name="Henderson B.A."/>
            <person name="Jones I.B."/>
            <person name="McGettigan J.A."/>
            <person name="Micheletti S.J."/>
            <person name="Nasrallah M.E."/>
            <person name="Ortiz D."/>
            <person name="Piller C.R."/>
            <person name="Privatt S.R."/>
            <person name="Schneider S.L."/>
            <person name="Sharp S."/>
            <person name="Smith T.C."/>
            <person name="Stanton J.D."/>
            <person name="Ullery H.E."/>
            <person name="Wilson R.J."/>
            <person name="Serrano M.G."/>
            <person name="Buck G."/>
            <person name="Lee V."/>
            <person name="Wang Y."/>
            <person name="Carvalho R."/>
            <person name="Voegtly L."/>
            <person name="Shi R."/>
            <person name="Duckworth R."/>
            <person name="Johnson A."/>
            <person name="Loviza R."/>
            <person name="Walstead R."/>
            <person name="Shah Z."/>
            <person name="Kiflezghi M."/>
            <person name="Wade K."/>
            <person name="Ball S.L."/>
            <person name="Bradley K.W."/>
            <person name="Asai D.J."/>
            <person name="Bowman C.A."/>
            <person name="Russell D.A."/>
            <person name="Pope W.H."/>
            <person name="Jacobs-Sera D."/>
            <person name="Hendrix R.W."/>
            <person name="Hatfull G.F."/>
        </authorList>
    </citation>
    <scope>NUCLEOTIDE SEQUENCE [LARGE SCALE GENOMIC DNA]</scope>
    <source>
        <strain evidence="2 3">DSM 27648</strain>
    </source>
</reference>
<accession>A0A0K1Q3F9</accession>
<name>A0A0K1Q3F9_9BACT</name>
<feature type="region of interest" description="Disordered" evidence="1">
    <location>
        <begin position="60"/>
        <end position="120"/>
    </location>
</feature>
<evidence type="ECO:0000313" key="3">
    <source>
        <dbReference type="Proteomes" id="UP000064967"/>
    </source>
</evidence>
<evidence type="ECO:0000313" key="2">
    <source>
        <dbReference type="EMBL" id="AKV00263.1"/>
    </source>
</evidence>
<feature type="compositionally biased region" description="Basic residues" evidence="1">
    <location>
        <begin position="60"/>
        <end position="71"/>
    </location>
</feature>
<proteinExistence type="predicted"/>
<dbReference type="Proteomes" id="UP000064967">
    <property type="component" value="Chromosome"/>
</dbReference>
<dbReference type="EMBL" id="CP012333">
    <property type="protein sequence ID" value="AKV00263.1"/>
    <property type="molecule type" value="Genomic_DNA"/>
</dbReference>
<feature type="compositionally biased region" description="Basic and acidic residues" evidence="1">
    <location>
        <begin position="73"/>
        <end position="86"/>
    </location>
</feature>
<feature type="compositionally biased region" description="Basic residues" evidence="1">
    <location>
        <begin position="8"/>
        <end position="23"/>
    </location>
</feature>